<keyword evidence="3" id="KW-1185">Reference proteome</keyword>
<dbReference type="Pfam" id="PF00491">
    <property type="entry name" value="Arginase"/>
    <property type="match status" value="1"/>
</dbReference>
<dbReference type="AlphaFoldDB" id="A0A9W6ETT0"/>
<protein>
    <submittedName>
        <fullName evidence="2">Arginase</fullName>
    </submittedName>
</protein>
<dbReference type="InterPro" id="IPR023696">
    <property type="entry name" value="Ureohydrolase_dom_sf"/>
</dbReference>
<proteinExistence type="inferred from homology"/>
<dbReference type="Proteomes" id="UP001143545">
    <property type="component" value="Unassembled WGS sequence"/>
</dbReference>
<comment type="similarity">
    <text evidence="1">Belongs to the arginase family.</text>
</comment>
<sequence>MGFEFLSPVKESLVQYVETLNVFTLGAKLTIYTEESEFPDLNGVSIALLGVPECRGDRRNSNTLLNLSEFRKQLYQLFPGNWAVSIADLGDINPGAEVNDTYYALKEIVAELIKKQITPIIIGGSQDLTYAAYRAYDKLDQMVNLVSVDNSFDLKFDDEGLHAESFLNSVIQEMPPNLSDYANIGYQVYYNSQEGLDLMEKLFFESFRLGEVVNDLGAMEPVFRNADLVSFDMSAVQGSDLGHTEGSFPNGFNAREICGLARYAGISDRVSCFGLFNVPLSERAFQLSAQLVWYFIEGYNYRYNEYPFGSKENFFKYIVPVDDTEIIFYKSDKSGRWWMEVSIFEKEYNNFVKETLIPCTEQDYLNATRQITPERWWRIYQKSVN</sequence>
<accession>A0A9W6ETT0</accession>
<dbReference type="InterPro" id="IPR006035">
    <property type="entry name" value="Ureohydrolase"/>
</dbReference>
<evidence type="ECO:0000256" key="1">
    <source>
        <dbReference type="PROSITE-ProRule" id="PRU00742"/>
    </source>
</evidence>
<dbReference type="EMBL" id="BRVP01000003">
    <property type="protein sequence ID" value="GLB51574.1"/>
    <property type="molecule type" value="Genomic_DNA"/>
</dbReference>
<gene>
    <name evidence="2" type="primary">fjo29</name>
    <name evidence="2" type="ORF">NBRC110019_06130</name>
</gene>
<dbReference type="CDD" id="cd09988">
    <property type="entry name" value="Formimidoylglutamase"/>
    <property type="match status" value="1"/>
</dbReference>
<evidence type="ECO:0000313" key="2">
    <source>
        <dbReference type="EMBL" id="GLB51574.1"/>
    </source>
</evidence>
<dbReference type="RefSeq" id="WP_281752245.1">
    <property type="nucleotide sequence ID" value="NZ_BRVP01000003.1"/>
</dbReference>
<name>A0A9W6ETT0_9FLAO</name>
<organism evidence="2 3">
    <name type="scientific">Neptunitalea chrysea</name>
    <dbReference type="NCBI Taxonomy" id="1647581"/>
    <lineage>
        <taxon>Bacteria</taxon>
        <taxon>Pseudomonadati</taxon>
        <taxon>Bacteroidota</taxon>
        <taxon>Flavobacteriia</taxon>
        <taxon>Flavobacteriales</taxon>
        <taxon>Flavobacteriaceae</taxon>
        <taxon>Neptunitalea</taxon>
    </lineage>
</organism>
<dbReference type="SUPFAM" id="SSF52768">
    <property type="entry name" value="Arginase/deacetylase"/>
    <property type="match status" value="1"/>
</dbReference>
<dbReference type="PROSITE" id="PS51409">
    <property type="entry name" value="ARGINASE_2"/>
    <property type="match status" value="1"/>
</dbReference>
<reference evidence="2" key="1">
    <citation type="submission" date="2022-07" db="EMBL/GenBank/DDBJ databases">
        <title>Taxonomy of Novel Oxalotrophic and Methylotrophic Bacteria.</title>
        <authorList>
            <person name="Sahin N."/>
            <person name="Tani A."/>
        </authorList>
    </citation>
    <scope>NUCLEOTIDE SEQUENCE</scope>
    <source>
        <strain evidence="2">AM327</strain>
    </source>
</reference>
<comment type="caution">
    <text evidence="2">The sequence shown here is derived from an EMBL/GenBank/DDBJ whole genome shotgun (WGS) entry which is preliminary data.</text>
</comment>
<dbReference type="GO" id="GO:0016813">
    <property type="term" value="F:hydrolase activity, acting on carbon-nitrogen (but not peptide) bonds, in linear amidines"/>
    <property type="evidence" value="ECO:0007669"/>
    <property type="project" value="UniProtKB-ARBA"/>
</dbReference>
<evidence type="ECO:0000313" key="3">
    <source>
        <dbReference type="Proteomes" id="UP001143545"/>
    </source>
</evidence>
<dbReference type="Gene3D" id="3.40.800.10">
    <property type="entry name" value="Ureohydrolase domain"/>
    <property type="match status" value="1"/>
</dbReference>
<dbReference type="GO" id="GO:0046872">
    <property type="term" value="F:metal ion binding"/>
    <property type="evidence" value="ECO:0007669"/>
    <property type="project" value="InterPro"/>
</dbReference>